<dbReference type="EMBL" id="UINC01199267">
    <property type="protein sequence ID" value="SVE17611.1"/>
    <property type="molecule type" value="Genomic_DNA"/>
</dbReference>
<evidence type="ECO:0000256" key="2">
    <source>
        <dbReference type="ARBA" id="ARBA00022741"/>
    </source>
</evidence>
<feature type="region of interest" description="Disordered" evidence="4">
    <location>
        <begin position="78"/>
        <end position="99"/>
    </location>
</feature>
<dbReference type="InterPro" id="IPR031167">
    <property type="entry name" value="G_OBG"/>
</dbReference>
<dbReference type="Pfam" id="PF01018">
    <property type="entry name" value="GTP1_OBG"/>
    <property type="match status" value="1"/>
</dbReference>
<keyword evidence="3" id="KW-0342">GTP-binding</keyword>
<reference evidence="7" key="1">
    <citation type="submission" date="2018-05" db="EMBL/GenBank/DDBJ databases">
        <authorList>
            <person name="Lanie J.A."/>
            <person name="Ng W.-L."/>
            <person name="Kazmierczak K.M."/>
            <person name="Andrzejewski T.M."/>
            <person name="Davidsen T.M."/>
            <person name="Wayne K.J."/>
            <person name="Tettelin H."/>
            <person name="Glass J.I."/>
            <person name="Rusch D."/>
            <person name="Podicherti R."/>
            <person name="Tsui H.-C.T."/>
            <person name="Winkler M.E."/>
        </authorList>
    </citation>
    <scope>NUCLEOTIDE SEQUENCE</scope>
</reference>
<keyword evidence="2" id="KW-0547">Nucleotide-binding</keyword>
<evidence type="ECO:0000259" key="5">
    <source>
        <dbReference type="PROSITE" id="PS51710"/>
    </source>
</evidence>
<evidence type="ECO:0000259" key="6">
    <source>
        <dbReference type="PROSITE" id="PS51883"/>
    </source>
</evidence>
<dbReference type="Gene3D" id="3.40.50.300">
    <property type="entry name" value="P-loop containing nucleotide triphosphate hydrolases"/>
    <property type="match status" value="1"/>
</dbReference>
<dbReference type="PANTHER" id="PTHR11702:SF31">
    <property type="entry name" value="MITOCHONDRIAL RIBOSOME-ASSOCIATED GTPASE 2"/>
    <property type="match status" value="1"/>
</dbReference>
<dbReference type="InterPro" id="IPR027417">
    <property type="entry name" value="P-loop_NTPase"/>
</dbReference>
<dbReference type="InterPro" id="IPR036726">
    <property type="entry name" value="GTP1_OBG_dom_sf"/>
</dbReference>
<dbReference type="GO" id="GO:0000287">
    <property type="term" value="F:magnesium ion binding"/>
    <property type="evidence" value="ECO:0007669"/>
    <property type="project" value="InterPro"/>
</dbReference>
<dbReference type="PROSITE" id="PS51710">
    <property type="entry name" value="G_OBG"/>
    <property type="match status" value="1"/>
</dbReference>
<dbReference type="PROSITE" id="PS00905">
    <property type="entry name" value="GTP1_OBG"/>
    <property type="match status" value="1"/>
</dbReference>
<dbReference type="GO" id="GO:0005525">
    <property type="term" value="F:GTP binding"/>
    <property type="evidence" value="ECO:0007669"/>
    <property type="project" value="UniProtKB-KW"/>
</dbReference>
<feature type="non-terminal residue" evidence="7">
    <location>
        <position position="246"/>
    </location>
</feature>
<feature type="domain" description="OBG-type G" evidence="5">
    <location>
        <begin position="111"/>
        <end position="246"/>
    </location>
</feature>
<dbReference type="Gene3D" id="2.70.210.12">
    <property type="entry name" value="GTP1/OBG domain"/>
    <property type="match status" value="1"/>
</dbReference>
<dbReference type="PIRSF" id="PIRSF002401">
    <property type="entry name" value="GTP_bd_Obg/CgtA"/>
    <property type="match status" value="1"/>
</dbReference>
<dbReference type="Pfam" id="PF01926">
    <property type="entry name" value="MMR_HSR1"/>
    <property type="match status" value="1"/>
</dbReference>
<organism evidence="7">
    <name type="scientific">marine metagenome</name>
    <dbReference type="NCBI Taxonomy" id="408172"/>
    <lineage>
        <taxon>unclassified sequences</taxon>
        <taxon>metagenomes</taxon>
        <taxon>ecological metagenomes</taxon>
    </lineage>
</organism>
<evidence type="ECO:0000313" key="7">
    <source>
        <dbReference type="EMBL" id="SVE17611.1"/>
    </source>
</evidence>
<dbReference type="InterPro" id="IPR014100">
    <property type="entry name" value="GTP-bd_Obg/CgtA"/>
</dbReference>
<proteinExistence type="inferred from homology"/>
<dbReference type="FunFam" id="2.70.210.12:FF:000001">
    <property type="entry name" value="GTPase Obg"/>
    <property type="match status" value="1"/>
</dbReference>
<dbReference type="InterPro" id="IPR045086">
    <property type="entry name" value="OBG_GTPase"/>
</dbReference>
<feature type="domain" description="Obg" evidence="6">
    <location>
        <begin position="1"/>
        <end position="110"/>
    </location>
</feature>
<evidence type="ECO:0000256" key="4">
    <source>
        <dbReference type="SAM" id="MobiDB-lite"/>
    </source>
</evidence>
<dbReference type="GO" id="GO:0003924">
    <property type="term" value="F:GTPase activity"/>
    <property type="evidence" value="ECO:0007669"/>
    <property type="project" value="InterPro"/>
</dbReference>
<evidence type="ECO:0008006" key="8">
    <source>
        <dbReference type="Google" id="ProtNLM"/>
    </source>
</evidence>
<dbReference type="CDD" id="cd01898">
    <property type="entry name" value="Obg"/>
    <property type="match status" value="1"/>
</dbReference>
<feature type="non-terminal residue" evidence="7">
    <location>
        <position position="1"/>
    </location>
</feature>
<dbReference type="InterPro" id="IPR006169">
    <property type="entry name" value="GTP1_OBG_dom"/>
</dbReference>
<sequence length="246" mass="26868">TTNLNTLIDFRVNNQFRADFGESGKSKNRSGLSGEDLVIFVPCGTKISNLETGEEIGDLLNQGDQCLVANGGYGGKGNARFKSSRNRAPRQSTDGSSGEKRKLLLELNLLADVGLLGYPNAGKSTFIRCISAAKPKVADYPFTTLTPNLGLVRVDNENSFVMADVPGIIQGASEGTGLGIEFLKHLSRTSILLHIVDLFDPQDVSRVCESIKALVLELEKFDSGLYKKERWLVFNKTDLLEDPQKK</sequence>
<gene>
    <name evidence="7" type="ORF">METZ01_LOCUS470465</name>
</gene>
<dbReference type="AlphaFoldDB" id="A0A383BCP3"/>
<evidence type="ECO:0000256" key="1">
    <source>
        <dbReference type="ARBA" id="ARBA00007699"/>
    </source>
</evidence>
<dbReference type="InterPro" id="IPR006074">
    <property type="entry name" value="GTP1-OBG_CS"/>
</dbReference>
<evidence type="ECO:0000256" key="3">
    <source>
        <dbReference type="ARBA" id="ARBA00023134"/>
    </source>
</evidence>
<accession>A0A383BCP3</accession>
<name>A0A383BCP3_9ZZZZ</name>
<dbReference type="SUPFAM" id="SSF82051">
    <property type="entry name" value="Obg GTP-binding protein N-terminal domain"/>
    <property type="match status" value="1"/>
</dbReference>
<dbReference type="InterPro" id="IPR006073">
    <property type="entry name" value="GTP-bd"/>
</dbReference>
<comment type="similarity">
    <text evidence="1">Belongs to the TRAFAC class OBG-HflX-like GTPase superfamily. OBG GTPase family.</text>
</comment>
<protein>
    <recommendedName>
        <fullName evidence="8">OBG-type G domain-containing protein</fullName>
    </recommendedName>
</protein>
<dbReference type="PROSITE" id="PS51883">
    <property type="entry name" value="OBG"/>
    <property type="match status" value="1"/>
</dbReference>
<dbReference type="NCBIfam" id="TIGR02729">
    <property type="entry name" value="Obg_CgtA"/>
    <property type="match status" value="1"/>
</dbReference>
<dbReference type="PANTHER" id="PTHR11702">
    <property type="entry name" value="DEVELOPMENTALLY REGULATED GTP-BINDING PROTEIN-RELATED"/>
    <property type="match status" value="1"/>
</dbReference>
<dbReference type="SUPFAM" id="SSF52540">
    <property type="entry name" value="P-loop containing nucleoside triphosphate hydrolases"/>
    <property type="match status" value="1"/>
</dbReference>
<dbReference type="NCBIfam" id="NF008956">
    <property type="entry name" value="PRK12299.1"/>
    <property type="match status" value="1"/>
</dbReference>
<dbReference type="PRINTS" id="PR00326">
    <property type="entry name" value="GTP1OBG"/>
</dbReference>